<dbReference type="STRING" id="1503961.SAMN05421736_1099"/>
<dbReference type="InterPro" id="IPR033932">
    <property type="entry name" value="YtcJ-like"/>
</dbReference>
<dbReference type="PANTHER" id="PTHR22642">
    <property type="entry name" value="IMIDAZOLONEPROPIONASE"/>
    <property type="match status" value="1"/>
</dbReference>
<gene>
    <name evidence="2" type="ORF">SAMN05421736_1099</name>
</gene>
<dbReference type="SUPFAM" id="SSF51338">
    <property type="entry name" value="Composite domain of metallo-dependent hydrolases"/>
    <property type="match status" value="1"/>
</dbReference>
<sequence length="555" mass="61853">MIFSGIPGIIGIKWNDGIKEGGGVGTLWYGGKIRTLISETDVQEAVFVNDGYILGVGEKRKLEAKFKGQITTYENLRGAVMYPGFVDSHLHMIGHGEKLLRLDLSEVTSVSELMEVLQRRLEELPKGSWLTGEGFNENLFPDKLVPNRHILDEVTTEYPVMLTRVCRHACVANSYALQLAGVDETVSNPPGGIIEKDSFGKPTGYLLDHAQDLIRAVMPESSFSDVEKALDISIHDMFKNGFVGGHTEDLNYYGDPLQTLACFYKLIDGRRIKFRANLLIHHEAFPQIIGRGKADENHAFIERGAIKIFADGALGGRTALLSEPYADDPSTNGVQIHKRESLEQIVKRARADGFPVAVHAIGDLALEQIIDVIEAFPPSNGKRDRLIHMQVARKDLLERLQKLPVVLDIQPRFVASDFPWVEERLGTERLTYSFAWKKLLAAGLRCAGGSDAPIEPVSPLLGIHAAVTRRKPEENHQGYQPEEKLTLFEALRLFTYGSAEAICKENERGLIAEGYVADFTVLEKDLFELEPDEWLGVAVEKTIVDNTTMYDRCLQ</sequence>
<dbReference type="GO" id="GO:0016810">
    <property type="term" value="F:hydrolase activity, acting on carbon-nitrogen (but not peptide) bonds"/>
    <property type="evidence" value="ECO:0007669"/>
    <property type="project" value="InterPro"/>
</dbReference>
<dbReference type="AlphaFoldDB" id="A0A1H3RTN3"/>
<dbReference type="EMBL" id="FNPI01000009">
    <property type="protein sequence ID" value="SDZ28239.1"/>
    <property type="molecule type" value="Genomic_DNA"/>
</dbReference>
<accession>A0A1H3RTN3</accession>
<protein>
    <recommendedName>
        <fullName evidence="1">Amidohydrolase 3 domain-containing protein</fullName>
    </recommendedName>
</protein>
<dbReference type="InterPro" id="IPR032466">
    <property type="entry name" value="Metal_Hydrolase"/>
</dbReference>
<dbReference type="Gene3D" id="2.30.40.10">
    <property type="entry name" value="Urease, subunit C, domain 1"/>
    <property type="match status" value="1"/>
</dbReference>
<dbReference type="InterPro" id="IPR011059">
    <property type="entry name" value="Metal-dep_hydrolase_composite"/>
</dbReference>
<reference evidence="3" key="1">
    <citation type="submission" date="2016-10" db="EMBL/GenBank/DDBJ databases">
        <authorList>
            <person name="Varghese N."/>
            <person name="Submissions S."/>
        </authorList>
    </citation>
    <scope>NUCLEOTIDE SEQUENCE [LARGE SCALE GENOMIC DNA]</scope>
    <source>
        <strain evidence="3">SP</strain>
    </source>
</reference>
<dbReference type="SUPFAM" id="SSF51556">
    <property type="entry name" value="Metallo-dependent hydrolases"/>
    <property type="match status" value="1"/>
</dbReference>
<dbReference type="PANTHER" id="PTHR22642:SF2">
    <property type="entry name" value="PROTEIN LONG AFTER FAR-RED 3"/>
    <property type="match status" value="1"/>
</dbReference>
<evidence type="ECO:0000259" key="1">
    <source>
        <dbReference type="Pfam" id="PF07969"/>
    </source>
</evidence>
<keyword evidence="3" id="KW-1185">Reference proteome</keyword>
<dbReference type="Pfam" id="PF07969">
    <property type="entry name" value="Amidohydro_3"/>
    <property type="match status" value="1"/>
</dbReference>
<dbReference type="Gene3D" id="3.10.310.70">
    <property type="match status" value="1"/>
</dbReference>
<dbReference type="Gene3D" id="3.20.20.140">
    <property type="entry name" value="Metal-dependent hydrolases"/>
    <property type="match status" value="1"/>
</dbReference>
<proteinExistence type="predicted"/>
<evidence type="ECO:0000313" key="2">
    <source>
        <dbReference type="EMBL" id="SDZ28239.1"/>
    </source>
</evidence>
<dbReference type="CDD" id="cd01300">
    <property type="entry name" value="YtcJ_like"/>
    <property type="match status" value="1"/>
</dbReference>
<feature type="domain" description="Amidohydrolase 3" evidence="1">
    <location>
        <begin position="75"/>
        <end position="550"/>
    </location>
</feature>
<name>A0A1H3RTN3_9BACI</name>
<organism evidence="2 3">
    <name type="scientific">Evansella caseinilytica</name>
    <dbReference type="NCBI Taxonomy" id="1503961"/>
    <lineage>
        <taxon>Bacteria</taxon>
        <taxon>Bacillati</taxon>
        <taxon>Bacillota</taxon>
        <taxon>Bacilli</taxon>
        <taxon>Bacillales</taxon>
        <taxon>Bacillaceae</taxon>
        <taxon>Evansella</taxon>
    </lineage>
</organism>
<dbReference type="Proteomes" id="UP000198935">
    <property type="component" value="Unassembled WGS sequence"/>
</dbReference>
<dbReference type="InterPro" id="IPR013108">
    <property type="entry name" value="Amidohydro_3"/>
</dbReference>
<evidence type="ECO:0000313" key="3">
    <source>
        <dbReference type="Proteomes" id="UP000198935"/>
    </source>
</evidence>